<dbReference type="PANTHER" id="PTHR11216:SF170">
    <property type="entry name" value="DYNAMIN ASSOCIATED PROTEIN 160, ISOFORM D"/>
    <property type="match status" value="1"/>
</dbReference>
<feature type="compositionally biased region" description="Low complexity" evidence="2">
    <location>
        <begin position="1239"/>
        <end position="1255"/>
    </location>
</feature>
<dbReference type="InterPro" id="IPR002048">
    <property type="entry name" value="EF_hand_dom"/>
</dbReference>
<dbReference type="InterPro" id="IPR000261">
    <property type="entry name" value="EH_dom"/>
</dbReference>
<proteinExistence type="predicted"/>
<dbReference type="GO" id="GO:0005886">
    <property type="term" value="C:plasma membrane"/>
    <property type="evidence" value="ECO:0007669"/>
    <property type="project" value="TreeGrafter"/>
</dbReference>
<evidence type="ECO:0000259" key="4">
    <source>
        <dbReference type="PROSITE" id="PS50031"/>
    </source>
</evidence>
<dbReference type="InterPro" id="IPR009060">
    <property type="entry name" value="UBA-like_sf"/>
</dbReference>
<dbReference type="CDD" id="cd00052">
    <property type="entry name" value="EH"/>
    <property type="match status" value="3"/>
</dbReference>
<feature type="compositionally biased region" description="Polar residues" evidence="2">
    <location>
        <begin position="377"/>
        <end position="386"/>
    </location>
</feature>
<gene>
    <name evidence="6" type="ORF">CYFA0S_01e19658g</name>
</gene>
<organism evidence="6">
    <name type="scientific">Cyberlindnera fabianii</name>
    <name type="common">Yeast</name>
    <name type="synonym">Hansenula fabianii</name>
    <dbReference type="NCBI Taxonomy" id="36022"/>
    <lineage>
        <taxon>Eukaryota</taxon>
        <taxon>Fungi</taxon>
        <taxon>Dikarya</taxon>
        <taxon>Ascomycota</taxon>
        <taxon>Saccharomycotina</taxon>
        <taxon>Saccharomycetes</taxon>
        <taxon>Phaffomycetales</taxon>
        <taxon>Phaffomycetaceae</taxon>
        <taxon>Cyberlindnera</taxon>
    </lineage>
</organism>
<feature type="compositionally biased region" description="Low complexity" evidence="2">
    <location>
        <begin position="477"/>
        <end position="510"/>
    </location>
</feature>
<dbReference type="SUPFAM" id="SSF46934">
    <property type="entry name" value="UBA-like"/>
    <property type="match status" value="1"/>
</dbReference>
<feature type="region of interest" description="Disordered" evidence="2">
    <location>
        <begin position="248"/>
        <end position="271"/>
    </location>
</feature>
<feature type="compositionally biased region" description="Low complexity" evidence="2">
    <location>
        <begin position="907"/>
        <end position="916"/>
    </location>
</feature>
<dbReference type="GO" id="GO:0005737">
    <property type="term" value="C:cytoplasm"/>
    <property type="evidence" value="ECO:0007669"/>
    <property type="project" value="TreeGrafter"/>
</dbReference>
<dbReference type="Pfam" id="PF00627">
    <property type="entry name" value="UBA"/>
    <property type="match status" value="1"/>
</dbReference>
<feature type="domain" description="EH" evidence="4">
    <location>
        <begin position="18"/>
        <end position="89"/>
    </location>
</feature>
<feature type="compositionally biased region" description="Polar residues" evidence="2">
    <location>
        <begin position="989"/>
        <end position="1001"/>
    </location>
</feature>
<dbReference type="SMART" id="SM00027">
    <property type="entry name" value="EH"/>
    <property type="match status" value="3"/>
</dbReference>
<feature type="compositionally biased region" description="Polar residues" evidence="2">
    <location>
        <begin position="1417"/>
        <end position="1430"/>
    </location>
</feature>
<feature type="region of interest" description="Disordered" evidence="2">
    <location>
        <begin position="886"/>
        <end position="916"/>
    </location>
</feature>
<dbReference type="InterPro" id="IPR015940">
    <property type="entry name" value="UBA"/>
</dbReference>
<feature type="compositionally biased region" description="Polar residues" evidence="2">
    <location>
        <begin position="536"/>
        <end position="545"/>
    </location>
</feature>
<feature type="region of interest" description="Disordered" evidence="2">
    <location>
        <begin position="1032"/>
        <end position="1177"/>
    </location>
</feature>
<feature type="compositionally biased region" description="Acidic residues" evidence="2">
    <location>
        <begin position="1343"/>
        <end position="1359"/>
    </location>
</feature>
<feature type="compositionally biased region" description="Polar residues" evidence="2">
    <location>
        <begin position="795"/>
        <end position="804"/>
    </location>
</feature>
<dbReference type="Gene3D" id="1.10.287.1490">
    <property type="match status" value="1"/>
</dbReference>
<feature type="domain" description="EF-hand" evidence="5">
    <location>
        <begin position="287"/>
        <end position="322"/>
    </location>
</feature>
<dbReference type="SMART" id="SM00165">
    <property type="entry name" value="UBA"/>
    <property type="match status" value="1"/>
</dbReference>
<dbReference type="OrthoDB" id="524326at2759"/>
<protein>
    <submittedName>
        <fullName evidence="6">CYFA0S01e19658g1_1</fullName>
    </submittedName>
</protein>
<dbReference type="Gene3D" id="1.10.8.10">
    <property type="entry name" value="DNA helicase RuvA subunit, C-terminal domain"/>
    <property type="match status" value="1"/>
</dbReference>
<dbReference type="GO" id="GO:0016197">
    <property type="term" value="P:endosomal transport"/>
    <property type="evidence" value="ECO:0007669"/>
    <property type="project" value="TreeGrafter"/>
</dbReference>
<dbReference type="EMBL" id="LK052886">
    <property type="protein sequence ID" value="CDR37966.1"/>
    <property type="molecule type" value="Genomic_DNA"/>
</dbReference>
<feature type="coiled-coil region" evidence="1">
    <location>
        <begin position="595"/>
        <end position="734"/>
    </location>
</feature>
<feature type="compositionally biased region" description="Polar residues" evidence="2">
    <location>
        <begin position="248"/>
        <end position="257"/>
    </location>
</feature>
<feature type="region of interest" description="Disordered" evidence="2">
    <location>
        <begin position="1198"/>
        <end position="1390"/>
    </location>
</feature>
<dbReference type="GO" id="GO:0005509">
    <property type="term" value="F:calcium ion binding"/>
    <property type="evidence" value="ECO:0007669"/>
    <property type="project" value="InterPro"/>
</dbReference>
<dbReference type="InterPro" id="IPR011992">
    <property type="entry name" value="EF-hand-dom_pair"/>
</dbReference>
<evidence type="ECO:0000259" key="3">
    <source>
        <dbReference type="PROSITE" id="PS50030"/>
    </source>
</evidence>
<feature type="compositionally biased region" description="Polar residues" evidence="2">
    <location>
        <begin position="431"/>
        <end position="456"/>
    </location>
</feature>
<dbReference type="Gene3D" id="1.10.238.10">
    <property type="entry name" value="EF-hand"/>
    <property type="match status" value="3"/>
</dbReference>
<name>A0A061ATG0_CYBFA</name>
<dbReference type="GO" id="GO:0006897">
    <property type="term" value="P:endocytosis"/>
    <property type="evidence" value="ECO:0007669"/>
    <property type="project" value="TreeGrafter"/>
</dbReference>
<evidence type="ECO:0000256" key="1">
    <source>
        <dbReference type="SAM" id="Coils"/>
    </source>
</evidence>
<feature type="region of interest" description="Disordered" evidence="2">
    <location>
        <begin position="987"/>
        <end position="1007"/>
    </location>
</feature>
<evidence type="ECO:0000256" key="2">
    <source>
        <dbReference type="SAM" id="MobiDB-lite"/>
    </source>
</evidence>
<dbReference type="SUPFAM" id="SSF47473">
    <property type="entry name" value="EF-hand"/>
    <property type="match status" value="3"/>
</dbReference>
<feature type="region of interest" description="Disordered" evidence="2">
    <location>
        <begin position="1403"/>
        <end position="1436"/>
    </location>
</feature>
<accession>A0A061ATG0</accession>
<keyword evidence="1" id="KW-0175">Coiled coil</keyword>
<sequence length="1479" mass="155675">MSTSALPQTLNQPLTAEEQRVYGAIFRQLDVESLGVVTGEAARSTFEKSGLPPVTLGEIWQLADPTNLGFLTQNSFAIALRLIGHAQTGVKPDQSMIHVAGPIAVFNNAPSTTGGIPTMNPAATGSPSIGGAGVQQLTPQFTSLPPLTNHDISKFAQLFAKNAPSGIINGQQARNIFLKAKLPTNVLGQIWALVDRQNSGQLTRDEFIVAMYLIQGSLNGVIKQVPPTLPQSIWDQLKGFQSPLATGGSSASFSPQVTGAARPGSVTGSRVPSTFNNASNDWVITPQKRAQFDSIFEGLDKESKGVLGPNEVAGFLMTSKLPQDTLATVWDLADIHNTGEFTKDEFAIAMFLVQKKIAGSELPDVIPDSLLPHSHPAVQQQNTQAFSTAPPQSQQTQQKSSPAAAPARPQIPSRDTKPQSSLNDLVDLNDAFSTPSPSVADQRNVSNSTVNYTPTGSGAPKPFVPSSSFGQSMVDKQAAAPAPAPAPAASSPAASSPAVTSPSAAQASVPGAFPQTTGGTGAQSSSSPFPPAPTQVPASTGARNMSNISTGSSAFNAIGGALGGAGLAGGAIAARGLGKNDDLLADSNPEVSGKLSQATTDMANLSNQIGSLSNQTSQIHDKRTRAERELAKITNLKQEIESKLTKLRASYDQEVQQTKQVESLLVTSRNETEKLRQEASVAEAQFNQVQTELQSLQAELQETQQENTTLKERLATLNSQQSEATKELEKVRAEVKQSKGLVAINSKQLNVAEVQSSSIKDEIANLLALTQELDGHHETYTKKQADLELTKQQVEQNESALTSRQQQHQQAEAEFAAKEQELQARIQQQQQYEQAIQQEEQRLQELFNNLQERQRQHDAAEEQLEQQQVEYAQRIQQFTEKQINDATTGYGAGSSGEAFHSSERGVASTNESESSSASKGVLAGALGAVGAAGAAAYANTFSKADSDKNVEFDSPVAATTEQTASVGSDQYDQFPAAQQFNHMDIQRPESATSSVQNNAPQSVRGDDIEETANIDALVGEEPALAANVLSRDYNARAPEPTDPAEGESSGVGSFEFVDDQKSDAGEAAYTHDTLRGNDSASAPGAADNSALSKTADHIEQSIPGAWAEPQVATSISGSKLSEPVLESQSSQPIVDSSVDPSDETVVEPSAETPEISSEDDVVKGTAADASAPESNPSVLGTAAAAVAAPVAAIGAAVGLSSSKGDSESGDFAGLTPTTEEKSTDGQDAFDSTDAASVDPPTYASATGPSSTTATGNDEFPPIQELEIDESDSDSDEFHETSDSFPKSPVKNDPTASSSLVNAAAGLGTFPSTTAPTTTTSAPAERDAFADDFDGLEEAKEADLQYDEDIEPENYQEELEGSTFFGTDGLSNSDNAFPPAQTPGAAQPGQDNEEWEQIFAGFGNQSGQHPVIQPSAVPATQTPTSQATSRSVPPRIATTPHSLAVQELTGMGFSEEEALKALEREKWNLEAATNYLLDNA</sequence>
<feature type="compositionally biased region" description="Low complexity" evidence="2">
    <location>
        <begin position="805"/>
        <end position="814"/>
    </location>
</feature>
<dbReference type="PROSITE" id="PS50222">
    <property type="entry name" value="EF_HAND_2"/>
    <property type="match status" value="2"/>
</dbReference>
<dbReference type="PANTHER" id="PTHR11216">
    <property type="entry name" value="EH DOMAIN"/>
    <property type="match status" value="1"/>
</dbReference>
<feature type="region of interest" description="Disordered" evidence="2">
    <location>
        <begin position="368"/>
        <end position="545"/>
    </location>
</feature>
<dbReference type="SMART" id="SM00054">
    <property type="entry name" value="EFh"/>
    <property type="match status" value="4"/>
</dbReference>
<evidence type="ECO:0000259" key="5">
    <source>
        <dbReference type="PROSITE" id="PS50222"/>
    </source>
</evidence>
<dbReference type="PROSITE" id="PS50031">
    <property type="entry name" value="EH"/>
    <property type="match status" value="3"/>
</dbReference>
<feature type="compositionally biased region" description="Low complexity" evidence="2">
    <location>
        <begin position="1310"/>
        <end position="1322"/>
    </location>
</feature>
<feature type="compositionally biased region" description="Acidic residues" evidence="2">
    <location>
        <begin position="1265"/>
        <end position="1274"/>
    </location>
</feature>
<feature type="domain" description="EH" evidence="4">
    <location>
        <begin position="288"/>
        <end position="377"/>
    </location>
</feature>
<feature type="compositionally biased region" description="Low complexity" evidence="2">
    <location>
        <begin position="387"/>
        <end position="413"/>
    </location>
</feature>
<feature type="domain" description="UBA" evidence="3">
    <location>
        <begin position="1437"/>
        <end position="1478"/>
    </location>
</feature>
<dbReference type="PhylomeDB" id="A0A061ATG0"/>
<feature type="region of interest" description="Disordered" evidence="2">
    <location>
        <begin position="795"/>
        <end position="816"/>
    </location>
</feature>
<dbReference type="PROSITE" id="PS50030">
    <property type="entry name" value="UBA"/>
    <property type="match status" value="1"/>
</dbReference>
<feature type="compositionally biased region" description="Low complexity" evidence="2">
    <location>
        <begin position="1375"/>
        <end position="1389"/>
    </location>
</feature>
<evidence type="ECO:0000313" key="6">
    <source>
        <dbReference type="EMBL" id="CDR37966.1"/>
    </source>
</evidence>
<dbReference type="Pfam" id="PF12763">
    <property type="entry name" value="EH"/>
    <property type="match status" value="3"/>
</dbReference>
<reference evidence="6" key="1">
    <citation type="journal article" date="2014" name="Genome Announc.">
        <title>Genome sequence of the yeast Cyberlindnera fabianii (Hansenula fabianii).</title>
        <authorList>
            <person name="Freel K.C."/>
            <person name="Sarilar V."/>
            <person name="Neuveglise C."/>
            <person name="Devillers H."/>
            <person name="Friedrich A."/>
            <person name="Schacherer J."/>
        </authorList>
    </citation>
    <scope>NUCLEOTIDE SEQUENCE</scope>
    <source>
        <strain evidence="6">YJS4271</strain>
    </source>
</reference>
<feature type="domain" description="EF-hand" evidence="5">
    <location>
        <begin position="182"/>
        <end position="217"/>
    </location>
</feature>
<feature type="domain" description="EH" evidence="4">
    <location>
        <begin position="151"/>
        <end position="233"/>
    </location>
</feature>